<organism evidence="2 3">
    <name type="scientific">Streptomyces caelestis</name>
    <dbReference type="NCBI Taxonomy" id="36816"/>
    <lineage>
        <taxon>Bacteria</taxon>
        <taxon>Bacillati</taxon>
        <taxon>Actinomycetota</taxon>
        <taxon>Actinomycetes</taxon>
        <taxon>Kitasatosporales</taxon>
        <taxon>Streptomycetaceae</taxon>
        <taxon>Streptomyces</taxon>
    </lineage>
</organism>
<evidence type="ECO:0000313" key="3">
    <source>
        <dbReference type="Proteomes" id="UP000590647"/>
    </source>
</evidence>
<dbReference type="AlphaFoldDB" id="A0A7W9HA74"/>
<feature type="domain" description="Thioesterase" evidence="1">
    <location>
        <begin position="48"/>
        <end position="296"/>
    </location>
</feature>
<dbReference type="RefSeq" id="WP_184990232.1">
    <property type="nucleotide sequence ID" value="NZ_JACHNE010000001.1"/>
</dbReference>
<reference evidence="2 3" key="1">
    <citation type="submission" date="2020-08" db="EMBL/GenBank/DDBJ databases">
        <title>Sequencing the genomes of 1000 actinobacteria strains.</title>
        <authorList>
            <person name="Klenk H.-P."/>
        </authorList>
    </citation>
    <scope>NUCLEOTIDE SEQUENCE [LARGE SCALE GENOMIC DNA]</scope>
    <source>
        <strain evidence="2 3">DSM 40084</strain>
    </source>
</reference>
<name>A0A7W9HA74_9ACTN</name>
<dbReference type="Proteomes" id="UP000590647">
    <property type="component" value="Unassembled WGS sequence"/>
</dbReference>
<sequence length="304" mass="33034">MNEERLRALPESKRALFEGLRARRSRGGQPHARAAAGVEQLRRGTGTPVVLVHPVGGELFCYGELTRRLPAGFPVYGLSADHMLRDPEPPELTALARHYVDRLTRAGIRPALVVGWSFGGMVAYEMVRLLSRGGRPCRVVLIDSMPSSASGPEAETDLLGAGLLRRFVSDLRQSGGARPEGLDTGDEAWSLPPEEALRALHGRLVAQLGAAGMSLDDLRARLRVYANASLCLRRHHPAPGGPPLRLLWAGETAGDLSAWWRDTAPSPITGERVAGDHYSLLRPPAVEDVARFVHEALEEEQHGD</sequence>
<evidence type="ECO:0000313" key="2">
    <source>
        <dbReference type="EMBL" id="MBB5798525.1"/>
    </source>
</evidence>
<protein>
    <submittedName>
        <fullName evidence="2">Thioesterase domain-containing protein</fullName>
    </submittedName>
</protein>
<accession>A0A7W9HA74</accession>
<comment type="caution">
    <text evidence="2">The sequence shown here is derived from an EMBL/GenBank/DDBJ whole genome shotgun (WGS) entry which is preliminary data.</text>
</comment>
<keyword evidence="3" id="KW-1185">Reference proteome</keyword>
<dbReference type="Pfam" id="PF00975">
    <property type="entry name" value="Thioesterase"/>
    <property type="match status" value="1"/>
</dbReference>
<dbReference type="EMBL" id="JACHNE010000001">
    <property type="protein sequence ID" value="MBB5798525.1"/>
    <property type="molecule type" value="Genomic_DNA"/>
</dbReference>
<evidence type="ECO:0000259" key="1">
    <source>
        <dbReference type="Pfam" id="PF00975"/>
    </source>
</evidence>
<dbReference type="InterPro" id="IPR029058">
    <property type="entry name" value="AB_hydrolase_fold"/>
</dbReference>
<proteinExistence type="predicted"/>
<dbReference type="SUPFAM" id="SSF53474">
    <property type="entry name" value="alpha/beta-Hydrolases"/>
    <property type="match status" value="1"/>
</dbReference>
<gene>
    <name evidence="2" type="ORF">HDA41_006489</name>
</gene>
<dbReference type="Gene3D" id="3.40.50.1820">
    <property type="entry name" value="alpha/beta hydrolase"/>
    <property type="match status" value="1"/>
</dbReference>
<dbReference type="InterPro" id="IPR001031">
    <property type="entry name" value="Thioesterase"/>
</dbReference>